<dbReference type="InterPro" id="IPR050523">
    <property type="entry name" value="AKR_Detox_Biosynth"/>
</dbReference>
<dbReference type="PANTHER" id="PTHR43364:SF4">
    <property type="entry name" value="NAD(P)-LINKED OXIDOREDUCTASE SUPERFAMILY PROTEIN"/>
    <property type="match status" value="1"/>
</dbReference>
<dbReference type="Pfam" id="PF00248">
    <property type="entry name" value="Aldo_ket_red"/>
    <property type="match status" value="1"/>
</dbReference>
<dbReference type="Proteomes" id="UP000078559">
    <property type="component" value="Chromosome 3"/>
</dbReference>
<dbReference type="InterPro" id="IPR023210">
    <property type="entry name" value="NADP_OxRdtase_dom"/>
</dbReference>
<evidence type="ECO:0000313" key="3">
    <source>
        <dbReference type="EMBL" id="KUI67631.1"/>
    </source>
</evidence>
<reference evidence="3" key="1">
    <citation type="submission" date="2014-12" db="EMBL/GenBank/DDBJ databases">
        <title>Genome Sequence of Valsa Canker Pathogens Uncovers a Specific Adaption of Colonization on Woody Bark.</title>
        <authorList>
            <person name="Yin Z."/>
            <person name="Liu H."/>
            <person name="Gao X."/>
            <person name="Li Z."/>
            <person name="Song N."/>
            <person name="Ke X."/>
            <person name="Dai Q."/>
            <person name="Wu Y."/>
            <person name="Sun Y."/>
            <person name="Xu J.-R."/>
            <person name="Kang Z.K."/>
            <person name="Wang L."/>
            <person name="Huang L."/>
        </authorList>
    </citation>
    <scope>NUCLEOTIDE SEQUENCE [LARGE SCALE GENOMIC DNA]</scope>
    <source>
        <strain evidence="3">03-8</strain>
    </source>
</reference>
<sequence>MTGAKVVFGAAAFKSGNGYDPEKVKDILEVIEELGIKTLDTSAYYGESEKFLGENCASTRFMIDTKLPGLHGPDPSNKDVVITTGNESLKKLKTKQVDVYYIHAPDSRVPFEETLEGIHLLYQAGAFQRFGLSNFSPDQTKEVIRICQERNYVLPTVYQGNYNAVARRAETDLFPLLRDHNISFYAYSPIAGGFLAKTPEELRKGGTGRWDPEGFAGKIYRGLYVDKPATMAALGKWHEVADAEGISALEMAYRWVVHNSILDGSKGDAVVIGPRTPAQLRGAMEAIRKGPLSAKCQGKIDAIWKIVENESFLDNLSGSVLAQGAGVPKD</sequence>
<proteinExistence type="predicted"/>
<gene>
    <name evidence="3" type="ORF">VM1G_03019</name>
</gene>
<dbReference type="CDD" id="cd19075">
    <property type="entry name" value="AKR_AKR7A1-5"/>
    <property type="match status" value="1"/>
</dbReference>
<keyword evidence="4" id="KW-1185">Reference proteome</keyword>
<dbReference type="AlphaFoldDB" id="A0A194VTU6"/>
<dbReference type="EMBL" id="CM003100">
    <property type="protein sequence ID" value="KUI67631.1"/>
    <property type="molecule type" value="Genomic_DNA"/>
</dbReference>
<dbReference type="PANTHER" id="PTHR43364">
    <property type="entry name" value="NADH-SPECIFIC METHYLGLYOXAL REDUCTASE-RELATED"/>
    <property type="match status" value="1"/>
</dbReference>
<evidence type="ECO:0000256" key="1">
    <source>
        <dbReference type="ARBA" id="ARBA00023002"/>
    </source>
</evidence>
<dbReference type="InterPro" id="IPR036812">
    <property type="entry name" value="NAD(P)_OxRdtase_dom_sf"/>
</dbReference>
<evidence type="ECO:0000259" key="2">
    <source>
        <dbReference type="Pfam" id="PF00248"/>
    </source>
</evidence>
<dbReference type="SMR" id="A0A194VTU6"/>
<evidence type="ECO:0000313" key="4">
    <source>
        <dbReference type="Proteomes" id="UP000078559"/>
    </source>
</evidence>
<accession>A0A194VTU6</accession>
<dbReference type="SUPFAM" id="SSF51430">
    <property type="entry name" value="NAD(P)-linked oxidoreductase"/>
    <property type="match status" value="1"/>
</dbReference>
<dbReference type="Gene3D" id="3.20.20.100">
    <property type="entry name" value="NADP-dependent oxidoreductase domain"/>
    <property type="match status" value="1"/>
</dbReference>
<protein>
    <submittedName>
        <fullName evidence="3">Aflatoxin B1 aldehyde reductase member 4</fullName>
    </submittedName>
</protein>
<feature type="domain" description="NADP-dependent oxidoreductase" evidence="2">
    <location>
        <begin position="5"/>
        <end position="304"/>
    </location>
</feature>
<keyword evidence="1" id="KW-0560">Oxidoreductase</keyword>
<dbReference type="GO" id="GO:0016491">
    <property type="term" value="F:oxidoreductase activity"/>
    <property type="evidence" value="ECO:0007669"/>
    <property type="project" value="UniProtKB-KW"/>
</dbReference>
<dbReference type="OrthoDB" id="2310150at2759"/>
<organism evidence="3 4">
    <name type="scientific">Cytospora mali</name>
    <name type="common">Apple Valsa canker fungus</name>
    <name type="synonym">Valsa mali</name>
    <dbReference type="NCBI Taxonomy" id="578113"/>
    <lineage>
        <taxon>Eukaryota</taxon>
        <taxon>Fungi</taxon>
        <taxon>Dikarya</taxon>
        <taxon>Ascomycota</taxon>
        <taxon>Pezizomycotina</taxon>
        <taxon>Sordariomycetes</taxon>
        <taxon>Sordariomycetidae</taxon>
        <taxon>Diaporthales</taxon>
        <taxon>Cytosporaceae</taxon>
        <taxon>Cytospora</taxon>
    </lineage>
</organism>
<name>A0A194VTU6_CYTMA</name>